<protein>
    <recommendedName>
        <fullName evidence="2">Bacteriophage Mu GpT domain-containing protein</fullName>
    </recommendedName>
</protein>
<dbReference type="AlphaFoldDB" id="A0A0F9YQ84"/>
<accession>A0A0F9YQ84</accession>
<dbReference type="Pfam" id="PF25209">
    <property type="entry name" value="Phage_capsid_4"/>
    <property type="match status" value="1"/>
</dbReference>
<reference evidence="1" key="1">
    <citation type="journal article" date="2015" name="Nature">
        <title>Complex archaea that bridge the gap between prokaryotes and eukaryotes.</title>
        <authorList>
            <person name="Spang A."/>
            <person name="Saw J.H."/>
            <person name="Jorgensen S.L."/>
            <person name="Zaremba-Niedzwiedzka K."/>
            <person name="Martijn J."/>
            <person name="Lind A.E."/>
            <person name="van Eijk R."/>
            <person name="Schleper C."/>
            <person name="Guy L."/>
            <person name="Ettema T.J."/>
        </authorList>
    </citation>
    <scope>NUCLEOTIDE SEQUENCE</scope>
</reference>
<evidence type="ECO:0008006" key="2">
    <source>
        <dbReference type="Google" id="ProtNLM"/>
    </source>
</evidence>
<dbReference type="EMBL" id="LAZR01000014">
    <property type="protein sequence ID" value="KKO06819.1"/>
    <property type="molecule type" value="Genomic_DNA"/>
</dbReference>
<proteinExistence type="predicted"/>
<evidence type="ECO:0000313" key="1">
    <source>
        <dbReference type="EMBL" id="KKO06819.1"/>
    </source>
</evidence>
<comment type="caution">
    <text evidence="1">The sequence shown here is derived from an EMBL/GenBank/DDBJ whole genome shotgun (WGS) entry which is preliminary data.</text>
</comment>
<gene>
    <name evidence="1" type="ORF">LCGC14_0060030</name>
</gene>
<name>A0A0F9YQ84_9ZZZZ</name>
<organism evidence="1">
    <name type="scientific">marine sediment metagenome</name>
    <dbReference type="NCBI Taxonomy" id="412755"/>
    <lineage>
        <taxon>unclassified sequences</taxon>
        <taxon>metagenomes</taxon>
        <taxon>ecological metagenomes</taxon>
    </lineage>
</organism>
<sequence>MFIPAEGIVGAVAMREAASEMRDTIELVRSALHEKVKVQLGKSECWIDLEAIYPDRAVARLAGRFYAYPYTIAQDNTVTIGDPSEVVREFTPVGASMRESVALIEAVGDVEKSRSFLIRVIRAGTSANNKGYPVAVLREAAPLFNGTRVFIKSDDEHLGGKGKDVRNLIGGLRDAKFVEGATPDEGEIQAVLDVFDSEAVVAGKLREAVERNMNHLFGFSIDVEGTAKRVGRIMEATRFTKIHSVDLIVEAGAGGELINLIEAVASNTNDEDDAMKQRMLEAIRKANNGSLPQGLDENDEDAVFTAFKEATKPEPVQAPAKTGDEAPITRAELKVLETRTAMREAVRTSNLPEKAQDKLIKQLETDPALTTEKFKEAISAEREYLASFTESGTVRGLGGGDGTVGVKGMEEMLDKLLDRDDNEVISLKECYLAATGDTRVTGQLRNCRFREALDTTSFPIMLGDAVNRRVLTMYNQNLQHELWRQIVSDIVPLNDFRERNNVMFGGFGDLPVVAEKAAYVGLDQPTEKAEKYSPVKRGGIVAVSLEMIKNDDVGFVMRIPQSVTTAAKRTLNKFVLDIIRTNPVMADTKAIFHADHGNLGTAAFSKAAYLVARLAMMKQADHDTDEPLGLAPKILLIPADLEEAAFEAFRRDTNLDPDFAQSSMPMIRPVPYWTDVSDWALIGDPAEHPTIEVGFMDGRQEPEMFIQDTPTAGSMFTNDMVTYKIRHIYGGKASSHKNMRKHVVADA</sequence>